<evidence type="ECO:0000313" key="1">
    <source>
        <dbReference type="EMBL" id="KAF2691243.1"/>
    </source>
</evidence>
<proteinExistence type="predicted"/>
<name>A0A6G1JM61_9PLEO</name>
<keyword evidence="2" id="KW-1185">Reference proteome</keyword>
<protein>
    <submittedName>
        <fullName evidence="1">Uncharacterized protein</fullName>
    </submittedName>
</protein>
<sequence length="71" mass="8119">MLISNCCDLASCDSATTILLDGISCRLIFPMYLISLLRNGWRSCFGKPHLFGLFLLSPFRSGWISDRWQFL</sequence>
<reference evidence="1" key="1">
    <citation type="journal article" date="2020" name="Stud. Mycol.">
        <title>101 Dothideomycetes genomes: a test case for predicting lifestyles and emergence of pathogens.</title>
        <authorList>
            <person name="Haridas S."/>
            <person name="Albert R."/>
            <person name="Binder M."/>
            <person name="Bloem J."/>
            <person name="Labutti K."/>
            <person name="Salamov A."/>
            <person name="Andreopoulos B."/>
            <person name="Baker S."/>
            <person name="Barry K."/>
            <person name="Bills G."/>
            <person name="Bluhm B."/>
            <person name="Cannon C."/>
            <person name="Castanera R."/>
            <person name="Culley D."/>
            <person name="Daum C."/>
            <person name="Ezra D."/>
            <person name="Gonzalez J."/>
            <person name="Henrissat B."/>
            <person name="Kuo A."/>
            <person name="Liang C."/>
            <person name="Lipzen A."/>
            <person name="Lutzoni F."/>
            <person name="Magnuson J."/>
            <person name="Mondo S."/>
            <person name="Nolan M."/>
            <person name="Ohm R."/>
            <person name="Pangilinan J."/>
            <person name="Park H.-J."/>
            <person name="Ramirez L."/>
            <person name="Alfaro M."/>
            <person name="Sun H."/>
            <person name="Tritt A."/>
            <person name="Yoshinaga Y."/>
            <person name="Zwiers L.-H."/>
            <person name="Turgeon B."/>
            <person name="Goodwin S."/>
            <person name="Spatafora J."/>
            <person name="Crous P."/>
            <person name="Grigoriev I."/>
        </authorList>
    </citation>
    <scope>NUCLEOTIDE SEQUENCE</scope>
    <source>
        <strain evidence="1">CBS 122367</strain>
    </source>
</reference>
<accession>A0A6G1JM61</accession>
<organism evidence="1 2">
    <name type="scientific">Lentithecium fluviatile CBS 122367</name>
    <dbReference type="NCBI Taxonomy" id="1168545"/>
    <lineage>
        <taxon>Eukaryota</taxon>
        <taxon>Fungi</taxon>
        <taxon>Dikarya</taxon>
        <taxon>Ascomycota</taxon>
        <taxon>Pezizomycotina</taxon>
        <taxon>Dothideomycetes</taxon>
        <taxon>Pleosporomycetidae</taxon>
        <taxon>Pleosporales</taxon>
        <taxon>Massarineae</taxon>
        <taxon>Lentitheciaceae</taxon>
        <taxon>Lentithecium</taxon>
    </lineage>
</organism>
<gene>
    <name evidence="1" type="ORF">K458DRAFT_69303</name>
</gene>
<dbReference type="AlphaFoldDB" id="A0A6G1JM61"/>
<dbReference type="EMBL" id="MU005570">
    <property type="protein sequence ID" value="KAF2691243.1"/>
    <property type="molecule type" value="Genomic_DNA"/>
</dbReference>
<dbReference type="Proteomes" id="UP000799291">
    <property type="component" value="Unassembled WGS sequence"/>
</dbReference>
<evidence type="ECO:0000313" key="2">
    <source>
        <dbReference type="Proteomes" id="UP000799291"/>
    </source>
</evidence>